<feature type="compositionally biased region" description="Low complexity" evidence="1">
    <location>
        <begin position="239"/>
        <end position="249"/>
    </location>
</feature>
<keyword evidence="4" id="KW-1185">Reference proteome</keyword>
<dbReference type="PANTHER" id="PTHR47417:SF1">
    <property type="entry name" value="SMR DOMAIN-CONTAINING PROTEIN YPL199C"/>
    <property type="match status" value="1"/>
</dbReference>
<evidence type="ECO:0000256" key="1">
    <source>
        <dbReference type="SAM" id="MobiDB-lite"/>
    </source>
</evidence>
<proteinExistence type="predicted"/>
<dbReference type="InterPro" id="IPR053020">
    <property type="entry name" value="Smr_domain_protein"/>
</dbReference>
<dbReference type="AlphaFoldDB" id="A0A167WW94"/>
<protein>
    <submittedName>
        <fullName evidence="3">Smr domain containing protein</fullName>
    </submittedName>
</protein>
<dbReference type="SUPFAM" id="SSF160443">
    <property type="entry name" value="SMR domain-like"/>
    <property type="match status" value="1"/>
</dbReference>
<dbReference type="Pfam" id="PF01713">
    <property type="entry name" value="Smr"/>
    <property type="match status" value="1"/>
</dbReference>
<gene>
    <name evidence="3" type="ORF">SPI_02901</name>
</gene>
<dbReference type="InterPro" id="IPR036063">
    <property type="entry name" value="Smr_dom_sf"/>
</dbReference>
<feature type="domain" description="Smr" evidence="2">
    <location>
        <begin position="103"/>
        <end position="178"/>
    </location>
</feature>
<dbReference type="PANTHER" id="PTHR47417">
    <property type="entry name" value="SMR DOMAIN-CONTAINING PROTEIN YPL199C"/>
    <property type="match status" value="1"/>
</dbReference>
<dbReference type="EMBL" id="AZHD01000004">
    <property type="protein sequence ID" value="OAA64254.1"/>
    <property type="molecule type" value="Genomic_DNA"/>
</dbReference>
<dbReference type="SMART" id="SM01162">
    <property type="entry name" value="DUF1771"/>
    <property type="match status" value="1"/>
</dbReference>
<evidence type="ECO:0000313" key="4">
    <source>
        <dbReference type="Proteomes" id="UP000076874"/>
    </source>
</evidence>
<dbReference type="Proteomes" id="UP000076874">
    <property type="component" value="Unassembled WGS sequence"/>
</dbReference>
<name>A0A167WW94_9HYPO</name>
<feature type="region of interest" description="Disordered" evidence="1">
    <location>
        <begin position="207"/>
        <end position="251"/>
    </location>
</feature>
<dbReference type="Gene3D" id="3.30.1370.110">
    <property type="match status" value="1"/>
</dbReference>
<dbReference type="InterPro" id="IPR013899">
    <property type="entry name" value="DUF1771"/>
</dbReference>
<comment type="caution">
    <text evidence="3">The sequence shown here is derived from an EMBL/GenBank/DDBJ whole genome shotgun (WGS) entry which is preliminary data.</text>
</comment>
<sequence>MAAAAAAIPMTQLGERSFNHHAAHDAEAEYDRLRGLAREEAAKRNSCFDQAHNAYERGDGAAAKSLSTEGKRHAAAMDQYNRQASDYIFRENNAAGRVAADTIDLHGQFVEEAARILSDRVRAAQAQGQTHLHVIVGRGNHSAHHVQKIKPAVEQLCQELGLQYATEANEGRMYVNLQPGGGGGGAMGALPPLPPQPAGHLGGYGGHHGGGYVSPPPANAGYPGVAGGGGQYQHHPHQQQHQQRPQQNQVEHEIEQAVVKCLPRLLKQCCVVM</sequence>
<dbReference type="STRING" id="1081102.A0A167WW94"/>
<accession>A0A167WW94</accession>
<evidence type="ECO:0000259" key="2">
    <source>
        <dbReference type="PROSITE" id="PS50828"/>
    </source>
</evidence>
<dbReference type="InterPro" id="IPR002625">
    <property type="entry name" value="Smr_dom"/>
</dbReference>
<evidence type="ECO:0000313" key="3">
    <source>
        <dbReference type="EMBL" id="OAA64254.1"/>
    </source>
</evidence>
<dbReference type="PROSITE" id="PS50828">
    <property type="entry name" value="SMR"/>
    <property type="match status" value="1"/>
</dbReference>
<reference evidence="3 4" key="1">
    <citation type="journal article" date="2016" name="Genome Biol. Evol.">
        <title>Divergent and convergent evolution of fungal pathogenicity.</title>
        <authorList>
            <person name="Shang Y."/>
            <person name="Xiao G."/>
            <person name="Zheng P."/>
            <person name="Cen K."/>
            <person name="Zhan S."/>
            <person name="Wang C."/>
        </authorList>
    </citation>
    <scope>NUCLEOTIDE SEQUENCE [LARGE SCALE GENOMIC DNA]</scope>
    <source>
        <strain evidence="3 4">RCEF 264</strain>
    </source>
</reference>
<dbReference type="SMART" id="SM00463">
    <property type="entry name" value="SMR"/>
    <property type="match status" value="1"/>
</dbReference>
<organism evidence="3 4">
    <name type="scientific">Niveomyces insectorum RCEF 264</name>
    <dbReference type="NCBI Taxonomy" id="1081102"/>
    <lineage>
        <taxon>Eukaryota</taxon>
        <taxon>Fungi</taxon>
        <taxon>Dikarya</taxon>
        <taxon>Ascomycota</taxon>
        <taxon>Pezizomycotina</taxon>
        <taxon>Sordariomycetes</taxon>
        <taxon>Hypocreomycetidae</taxon>
        <taxon>Hypocreales</taxon>
        <taxon>Cordycipitaceae</taxon>
        <taxon>Niveomyces</taxon>
    </lineage>
</organism>
<dbReference type="OrthoDB" id="3231855at2759"/>
<dbReference type="Pfam" id="PF08590">
    <property type="entry name" value="DUF1771"/>
    <property type="match status" value="1"/>
</dbReference>